<keyword evidence="3" id="KW-0418">Kinase</keyword>
<evidence type="ECO:0000259" key="7">
    <source>
        <dbReference type="PROSITE" id="PS50011"/>
    </source>
</evidence>
<dbReference type="AlphaFoldDB" id="A0A8J3PDJ8"/>
<evidence type="ECO:0000256" key="2">
    <source>
        <dbReference type="ARBA" id="ARBA00022741"/>
    </source>
</evidence>
<feature type="compositionally biased region" description="Low complexity" evidence="5">
    <location>
        <begin position="302"/>
        <end position="360"/>
    </location>
</feature>
<dbReference type="CDD" id="cd14014">
    <property type="entry name" value="STKc_PknB_like"/>
    <property type="match status" value="1"/>
</dbReference>
<dbReference type="RefSeq" id="WP_239168023.1">
    <property type="nucleotide sequence ID" value="NZ_BAAALC010000020.1"/>
</dbReference>
<dbReference type="InterPro" id="IPR008271">
    <property type="entry name" value="Ser/Thr_kinase_AS"/>
</dbReference>
<dbReference type="InterPro" id="IPR000719">
    <property type="entry name" value="Prot_kinase_dom"/>
</dbReference>
<keyword evidence="4" id="KW-0067">ATP-binding</keyword>
<dbReference type="PROSITE" id="PS50011">
    <property type="entry name" value="PROTEIN_KINASE_DOM"/>
    <property type="match status" value="1"/>
</dbReference>
<dbReference type="Proteomes" id="UP000630887">
    <property type="component" value="Unassembled WGS sequence"/>
</dbReference>
<evidence type="ECO:0000256" key="5">
    <source>
        <dbReference type="SAM" id="MobiDB-lite"/>
    </source>
</evidence>
<accession>A0A8J3PDJ8</accession>
<organism evidence="8 9">
    <name type="scientific">Catellatospora coxensis</name>
    <dbReference type="NCBI Taxonomy" id="310354"/>
    <lineage>
        <taxon>Bacteria</taxon>
        <taxon>Bacillati</taxon>
        <taxon>Actinomycetota</taxon>
        <taxon>Actinomycetes</taxon>
        <taxon>Micromonosporales</taxon>
        <taxon>Micromonosporaceae</taxon>
        <taxon>Catellatospora</taxon>
    </lineage>
</organism>
<dbReference type="Gene3D" id="3.30.200.20">
    <property type="entry name" value="Phosphorylase Kinase, domain 1"/>
    <property type="match status" value="1"/>
</dbReference>
<dbReference type="PANTHER" id="PTHR43289:SF34">
    <property type="entry name" value="SERINE_THREONINE-PROTEIN KINASE YBDM-RELATED"/>
    <property type="match status" value="1"/>
</dbReference>
<keyword evidence="6" id="KW-0812">Transmembrane</keyword>
<keyword evidence="9" id="KW-1185">Reference proteome</keyword>
<proteinExistence type="predicted"/>
<feature type="region of interest" description="Disordered" evidence="5">
    <location>
        <begin position="294"/>
        <end position="426"/>
    </location>
</feature>
<reference evidence="8 9" key="1">
    <citation type="submission" date="2021-01" db="EMBL/GenBank/DDBJ databases">
        <title>Whole genome shotgun sequence of Catellatospora coxensis NBRC 107359.</title>
        <authorList>
            <person name="Komaki H."/>
            <person name="Tamura T."/>
        </authorList>
    </citation>
    <scope>NUCLEOTIDE SEQUENCE [LARGE SCALE GENOMIC DNA]</scope>
    <source>
        <strain evidence="8 9">NBRC 107359</strain>
    </source>
</reference>
<evidence type="ECO:0000256" key="6">
    <source>
        <dbReference type="SAM" id="Phobius"/>
    </source>
</evidence>
<feature type="compositionally biased region" description="Pro residues" evidence="5">
    <location>
        <begin position="378"/>
        <end position="400"/>
    </location>
</feature>
<evidence type="ECO:0000256" key="3">
    <source>
        <dbReference type="ARBA" id="ARBA00022777"/>
    </source>
</evidence>
<keyword evidence="6" id="KW-1133">Transmembrane helix</keyword>
<evidence type="ECO:0000313" key="8">
    <source>
        <dbReference type="EMBL" id="GIG11141.1"/>
    </source>
</evidence>
<dbReference type="Gene3D" id="1.10.510.10">
    <property type="entry name" value="Transferase(Phosphotransferase) domain 1"/>
    <property type="match status" value="1"/>
</dbReference>
<dbReference type="Pfam" id="PF00069">
    <property type="entry name" value="Pkinase"/>
    <property type="match status" value="1"/>
</dbReference>
<name>A0A8J3PDJ8_9ACTN</name>
<keyword evidence="1" id="KW-0808">Transferase</keyword>
<dbReference type="PROSITE" id="PS00108">
    <property type="entry name" value="PROTEIN_KINASE_ST"/>
    <property type="match status" value="1"/>
</dbReference>
<feature type="transmembrane region" description="Helical" evidence="6">
    <location>
        <begin position="434"/>
        <end position="452"/>
    </location>
</feature>
<keyword evidence="6" id="KW-0472">Membrane</keyword>
<evidence type="ECO:0000313" key="9">
    <source>
        <dbReference type="Proteomes" id="UP000630887"/>
    </source>
</evidence>
<feature type="transmembrane region" description="Helical" evidence="6">
    <location>
        <begin position="458"/>
        <end position="482"/>
    </location>
</feature>
<dbReference type="SUPFAM" id="SSF56112">
    <property type="entry name" value="Protein kinase-like (PK-like)"/>
    <property type="match status" value="1"/>
</dbReference>
<dbReference type="InterPro" id="IPR011009">
    <property type="entry name" value="Kinase-like_dom_sf"/>
</dbReference>
<protein>
    <recommendedName>
        <fullName evidence="7">Protein kinase domain-containing protein</fullName>
    </recommendedName>
</protein>
<dbReference type="PANTHER" id="PTHR43289">
    <property type="entry name" value="MITOGEN-ACTIVATED PROTEIN KINASE KINASE KINASE 20-RELATED"/>
    <property type="match status" value="1"/>
</dbReference>
<dbReference type="GO" id="GO:0004674">
    <property type="term" value="F:protein serine/threonine kinase activity"/>
    <property type="evidence" value="ECO:0007669"/>
    <property type="project" value="TreeGrafter"/>
</dbReference>
<gene>
    <name evidence="8" type="ORF">Cco03nite_78410</name>
</gene>
<comment type="caution">
    <text evidence="8">The sequence shown here is derived from an EMBL/GenBank/DDBJ whole genome shotgun (WGS) entry which is preliminary data.</text>
</comment>
<evidence type="ECO:0000256" key="4">
    <source>
        <dbReference type="ARBA" id="ARBA00022840"/>
    </source>
</evidence>
<evidence type="ECO:0000256" key="1">
    <source>
        <dbReference type="ARBA" id="ARBA00022679"/>
    </source>
</evidence>
<sequence>MAGTADDPVTGVSPLTSHDPRALGPYRLLGRLGKGGQGVVYLGADGSERRVAVKTINVDLQHNPRAKAQFAKEIAAARRVTPFCTAQILHAEIDTELPYVVSEYIAGPTLHKQVRDHGPLADNALYRLAVGTATALAAIHQAGIVHCDFKPDNVILGGDGPRVIDFGIARALGAETMSGHVMGTVPYMAPERFHNVDVGPACDIFGWAATIGFASSGRGPFGHDSMATVMARVLTDPPDLDNLTGTLRELVVACLAKDQHARPTAQQVLMRLLGHEATPAAPLPLVEALQEGSEAATALVQPGPDSPTAAAPAPTVTAPQPTATAGQPAPPTLAATAAHPSPPTDTAAPPSPPTVTAAAAQLGRPTVTAPRLPTDPNAMPPQLPAVPQPPATRSGPPPSAVTPQPAGGRAGQQPATEVRASRSRRLARQVGDPLGITTALVLGAGGFAAGYVPSGQPATGAVVGGGVFAVVYLVRLFTAVALDDGRPDPR</sequence>
<keyword evidence="2" id="KW-0547">Nucleotide-binding</keyword>
<dbReference type="EMBL" id="BONI01000117">
    <property type="protein sequence ID" value="GIG11141.1"/>
    <property type="molecule type" value="Genomic_DNA"/>
</dbReference>
<dbReference type="GO" id="GO:0005524">
    <property type="term" value="F:ATP binding"/>
    <property type="evidence" value="ECO:0007669"/>
    <property type="project" value="UniProtKB-KW"/>
</dbReference>
<feature type="domain" description="Protein kinase" evidence="7">
    <location>
        <begin position="26"/>
        <end position="278"/>
    </location>
</feature>